<dbReference type="Pfam" id="PF05199">
    <property type="entry name" value="GMC_oxred_C"/>
    <property type="match status" value="1"/>
</dbReference>
<accession>A0ABQ9GL51</accession>
<evidence type="ECO:0000259" key="6">
    <source>
        <dbReference type="Pfam" id="PF05199"/>
    </source>
</evidence>
<proteinExistence type="inferred from homology"/>
<comment type="similarity">
    <text evidence="2">Belongs to the GMC oxidoreductase family.</text>
</comment>
<keyword evidence="8" id="KW-1185">Reference proteome</keyword>
<feature type="domain" description="Glucose-methanol-choline oxidoreductase N-terminal" evidence="5">
    <location>
        <begin position="20"/>
        <end position="182"/>
    </location>
</feature>
<evidence type="ECO:0000313" key="8">
    <source>
        <dbReference type="Proteomes" id="UP001159363"/>
    </source>
</evidence>
<comment type="caution">
    <text evidence="7">The sequence shown here is derived from an EMBL/GenBank/DDBJ whole genome shotgun (WGS) entry which is preliminary data.</text>
</comment>
<dbReference type="InterPro" id="IPR007867">
    <property type="entry name" value="GMC_OxRtase_C"/>
</dbReference>
<keyword evidence="4" id="KW-0274">FAD</keyword>
<evidence type="ECO:0000256" key="1">
    <source>
        <dbReference type="ARBA" id="ARBA00001974"/>
    </source>
</evidence>
<evidence type="ECO:0000256" key="4">
    <source>
        <dbReference type="ARBA" id="ARBA00022827"/>
    </source>
</evidence>
<dbReference type="Pfam" id="PF00732">
    <property type="entry name" value="GMC_oxred_N"/>
    <property type="match status" value="1"/>
</dbReference>
<evidence type="ECO:0000259" key="5">
    <source>
        <dbReference type="Pfam" id="PF00732"/>
    </source>
</evidence>
<evidence type="ECO:0000313" key="7">
    <source>
        <dbReference type="EMBL" id="KAJ8872724.1"/>
    </source>
</evidence>
<keyword evidence="3" id="KW-0285">Flavoprotein</keyword>
<dbReference type="SUPFAM" id="SSF51905">
    <property type="entry name" value="FAD/NAD(P)-binding domain"/>
    <property type="match status" value="1"/>
</dbReference>
<dbReference type="PANTHER" id="PTHR11552:SF147">
    <property type="entry name" value="CHOLINE DEHYDROGENASE, MITOCHONDRIAL"/>
    <property type="match status" value="1"/>
</dbReference>
<dbReference type="InterPro" id="IPR036188">
    <property type="entry name" value="FAD/NAD-bd_sf"/>
</dbReference>
<dbReference type="InterPro" id="IPR012132">
    <property type="entry name" value="GMC_OxRdtase"/>
</dbReference>
<dbReference type="Gene3D" id="3.50.50.60">
    <property type="entry name" value="FAD/NAD(P)-binding domain"/>
    <property type="match status" value="2"/>
</dbReference>
<sequence length="387" mass="42564">MMVFPALRLLSTNHVEDGYYDFIIVGAGSTGCVLARRLTEIHHWDVLLVEAGGEQPQWDLVPAYLTFASDPAGGIDWNYKTVPSPNYCGGVSCPYPRGKCLGGSSSTNYMIYARGSKSDYDELEKLGNKGWGYNDVLKYFIKSERNGDPELASTKYHGSDGPLPIENYRYQDEIGSLTAAGTIQVAAFLSSENPTHNIEPDLEFGFASTFSNGLIPASYYDGITILPIVLRPKSRGYVKINSTDPLKPPMIKPNFLDNKADVILLLKGMNISLQILNTPTMKTAGIVADTTEIPGCEQHNWGTDEYWHCVIRITANTLYHPVSTCKMGPQSDPSTVVDSKLRVHNTSNLRIIDASIMPFTVRGHTNACVIMIGEKGADMIKATWLIP</sequence>
<protein>
    <submittedName>
        <fullName evidence="7">Uncharacterized protein</fullName>
    </submittedName>
</protein>
<name>A0ABQ9GL51_9NEOP</name>
<feature type="domain" description="Glucose-methanol-choline oxidoreductase C-terminal" evidence="6">
    <location>
        <begin position="232"/>
        <end position="373"/>
    </location>
</feature>
<gene>
    <name evidence="7" type="ORF">PR048_026338</name>
</gene>
<dbReference type="Proteomes" id="UP001159363">
    <property type="component" value="Chromosome 10"/>
</dbReference>
<reference evidence="7 8" key="1">
    <citation type="submission" date="2023-02" db="EMBL/GenBank/DDBJ databases">
        <title>LHISI_Scaffold_Assembly.</title>
        <authorList>
            <person name="Stuart O.P."/>
            <person name="Cleave R."/>
            <person name="Magrath M.J.L."/>
            <person name="Mikheyev A.S."/>
        </authorList>
    </citation>
    <scope>NUCLEOTIDE SEQUENCE [LARGE SCALE GENOMIC DNA]</scope>
    <source>
        <strain evidence="7">Daus_M_001</strain>
        <tissue evidence="7">Leg muscle</tissue>
    </source>
</reference>
<evidence type="ECO:0000256" key="2">
    <source>
        <dbReference type="ARBA" id="ARBA00010790"/>
    </source>
</evidence>
<dbReference type="PANTHER" id="PTHR11552">
    <property type="entry name" value="GLUCOSE-METHANOL-CHOLINE GMC OXIDOREDUCTASE"/>
    <property type="match status" value="1"/>
</dbReference>
<evidence type="ECO:0000256" key="3">
    <source>
        <dbReference type="ARBA" id="ARBA00022630"/>
    </source>
</evidence>
<dbReference type="EMBL" id="JARBHB010000011">
    <property type="protein sequence ID" value="KAJ8872724.1"/>
    <property type="molecule type" value="Genomic_DNA"/>
</dbReference>
<organism evidence="7 8">
    <name type="scientific">Dryococelus australis</name>
    <dbReference type="NCBI Taxonomy" id="614101"/>
    <lineage>
        <taxon>Eukaryota</taxon>
        <taxon>Metazoa</taxon>
        <taxon>Ecdysozoa</taxon>
        <taxon>Arthropoda</taxon>
        <taxon>Hexapoda</taxon>
        <taxon>Insecta</taxon>
        <taxon>Pterygota</taxon>
        <taxon>Neoptera</taxon>
        <taxon>Polyneoptera</taxon>
        <taxon>Phasmatodea</taxon>
        <taxon>Verophasmatodea</taxon>
        <taxon>Anareolatae</taxon>
        <taxon>Phasmatidae</taxon>
        <taxon>Eurycanthinae</taxon>
        <taxon>Dryococelus</taxon>
    </lineage>
</organism>
<dbReference type="InterPro" id="IPR000172">
    <property type="entry name" value="GMC_OxRdtase_N"/>
</dbReference>
<comment type="cofactor">
    <cofactor evidence="1">
        <name>FAD</name>
        <dbReference type="ChEBI" id="CHEBI:57692"/>
    </cofactor>
</comment>
<dbReference type="Gene3D" id="3.30.560.10">
    <property type="entry name" value="Glucose Oxidase, domain 3"/>
    <property type="match status" value="2"/>
</dbReference>